<dbReference type="AlphaFoldDB" id="A0A1I2KAS2"/>
<dbReference type="PANTHER" id="PTHR35526:SF3">
    <property type="entry name" value="ANTI-SIGMA-F FACTOR RSBW"/>
    <property type="match status" value="1"/>
</dbReference>
<dbReference type="InterPro" id="IPR050267">
    <property type="entry name" value="Anti-sigma-factor_SerPK"/>
</dbReference>
<dbReference type="Proteomes" id="UP000199323">
    <property type="component" value="Unassembled WGS sequence"/>
</dbReference>
<evidence type="ECO:0000256" key="1">
    <source>
        <dbReference type="ARBA" id="ARBA00022527"/>
    </source>
</evidence>
<keyword evidence="3" id="KW-0418">Kinase</keyword>
<keyword evidence="3" id="KW-0808">Transferase</keyword>
<feature type="domain" description="Histidine kinase/HSP90-like ATPase" evidence="2">
    <location>
        <begin position="23"/>
        <end position="125"/>
    </location>
</feature>
<gene>
    <name evidence="3" type="ORF">SAMN05216251_12231</name>
</gene>
<dbReference type="GO" id="GO:0004674">
    <property type="term" value="F:protein serine/threonine kinase activity"/>
    <property type="evidence" value="ECO:0007669"/>
    <property type="project" value="UniProtKB-KW"/>
</dbReference>
<dbReference type="InterPro" id="IPR003594">
    <property type="entry name" value="HATPase_dom"/>
</dbReference>
<dbReference type="PANTHER" id="PTHR35526">
    <property type="entry name" value="ANTI-SIGMA-F FACTOR RSBW-RELATED"/>
    <property type="match status" value="1"/>
</dbReference>
<reference evidence="3 4" key="1">
    <citation type="submission" date="2016-10" db="EMBL/GenBank/DDBJ databases">
        <authorList>
            <person name="de Groot N.N."/>
        </authorList>
    </citation>
    <scope>NUCLEOTIDE SEQUENCE [LARGE SCALE GENOMIC DNA]</scope>
    <source>
        <strain evidence="3 4">CGMCC 4.3510</strain>
    </source>
</reference>
<dbReference type="InterPro" id="IPR036890">
    <property type="entry name" value="HATPase_C_sf"/>
</dbReference>
<keyword evidence="4" id="KW-1185">Reference proteome</keyword>
<dbReference type="EMBL" id="FONG01000022">
    <property type="protein sequence ID" value="SFF63398.1"/>
    <property type="molecule type" value="Genomic_DNA"/>
</dbReference>
<evidence type="ECO:0000259" key="2">
    <source>
        <dbReference type="Pfam" id="PF13581"/>
    </source>
</evidence>
<dbReference type="Pfam" id="PF13581">
    <property type="entry name" value="HATPase_c_2"/>
    <property type="match status" value="1"/>
</dbReference>
<proteinExistence type="predicted"/>
<dbReference type="STRING" id="380248.SAMN05216251_12231"/>
<organism evidence="3 4">
    <name type="scientific">Actinacidiphila alni</name>
    <dbReference type="NCBI Taxonomy" id="380248"/>
    <lineage>
        <taxon>Bacteria</taxon>
        <taxon>Bacillati</taxon>
        <taxon>Actinomycetota</taxon>
        <taxon>Actinomycetes</taxon>
        <taxon>Kitasatosporales</taxon>
        <taxon>Streptomycetaceae</taxon>
        <taxon>Actinacidiphila</taxon>
    </lineage>
</organism>
<dbReference type="OrthoDB" id="4251531at2"/>
<dbReference type="CDD" id="cd16936">
    <property type="entry name" value="HATPase_RsbW-like"/>
    <property type="match status" value="1"/>
</dbReference>
<evidence type="ECO:0000313" key="4">
    <source>
        <dbReference type="Proteomes" id="UP000199323"/>
    </source>
</evidence>
<dbReference type="SUPFAM" id="SSF55874">
    <property type="entry name" value="ATPase domain of HSP90 chaperone/DNA topoisomerase II/histidine kinase"/>
    <property type="match status" value="1"/>
</dbReference>
<name>A0A1I2KAS2_9ACTN</name>
<protein>
    <submittedName>
        <fullName evidence="3">Anti-sigma regulatory factor (Ser/Thr protein kinase)</fullName>
    </submittedName>
</protein>
<sequence>MHHTALPPVLQRTSPAPALRLWPAAERSIGQARDWLTRTADEWGLDGDLADAATLVLSELLTNALRYARPTDDGVVGSEIGTRLVRQENGLRIEVHDASDRVPVLAAADPLDEHGRGLVLVDALTQGQWGVGPRDGIGKLVWADVPSHQ</sequence>
<dbReference type="Gene3D" id="3.30.565.10">
    <property type="entry name" value="Histidine kinase-like ATPase, C-terminal domain"/>
    <property type="match status" value="1"/>
</dbReference>
<evidence type="ECO:0000313" key="3">
    <source>
        <dbReference type="EMBL" id="SFF63398.1"/>
    </source>
</evidence>
<keyword evidence="1" id="KW-0723">Serine/threonine-protein kinase</keyword>
<accession>A0A1I2KAS2</accession>